<feature type="binding site" evidence="16">
    <location>
        <begin position="7"/>
        <end position="14"/>
    </location>
    <ligand>
        <name>ATP</name>
        <dbReference type="ChEBI" id="CHEBI:30616"/>
    </ligand>
</feature>
<evidence type="ECO:0000256" key="6">
    <source>
        <dbReference type="ARBA" id="ARBA00012102"/>
    </source>
</evidence>
<evidence type="ECO:0000256" key="3">
    <source>
        <dbReference type="ARBA" id="ARBA00004496"/>
    </source>
</evidence>
<evidence type="ECO:0000256" key="11">
    <source>
        <dbReference type="ARBA" id="ARBA00022840"/>
    </source>
</evidence>
<dbReference type="Gene3D" id="3.30.420.40">
    <property type="match status" value="2"/>
</dbReference>
<evidence type="ECO:0000256" key="14">
    <source>
        <dbReference type="ARBA" id="ARBA00038036"/>
    </source>
</evidence>
<evidence type="ECO:0000256" key="9">
    <source>
        <dbReference type="ARBA" id="ARBA00022741"/>
    </source>
</evidence>
<dbReference type="NCBIfam" id="TIGR00671">
    <property type="entry name" value="baf"/>
    <property type="match status" value="1"/>
</dbReference>
<evidence type="ECO:0000256" key="12">
    <source>
        <dbReference type="ARBA" id="ARBA00022958"/>
    </source>
</evidence>
<dbReference type="Pfam" id="PF03309">
    <property type="entry name" value="Pan_kinase"/>
    <property type="match status" value="1"/>
</dbReference>
<evidence type="ECO:0000256" key="15">
    <source>
        <dbReference type="ARBA" id="ARBA00040883"/>
    </source>
</evidence>
<keyword evidence="9 16" id="KW-0547">Nucleotide-binding</keyword>
<name>A0A6N4DVW4_9GAMM</name>
<organism evidence="17 18">
    <name type="scientific">Candidatus Sedimenticola endophacoides</name>
    <dbReference type="NCBI Taxonomy" id="2548426"/>
    <lineage>
        <taxon>Bacteria</taxon>
        <taxon>Pseudomonadati</taxon>
        <taxon>Pseudomonadota</taxon>
        <taxon>Gammaproteobacteria</taxon>
        <taxon>Chromatiales</taxon>
        <taxon>Sedimenticolaceae</taxon>
        <taxon>Sedimenticola</taxon>
    </lineage>
</organism>
<evidence type="ECO:0000256" key="8">
    <source>
        <dbReference type="ARBA" id="ARBA00022679"/>
    </source>
</evidence>
<evidence type="ECO:0000256" key="1">
    <source>
        <dbReference type="ARBA" id="ARBA00001206"/>
    </source>
</evidence>
<evidence type="ECO:0000256" key="10">
    <source>
        <dbReference type="ARBA" id="ARBA00022777"/>
    </source>
</evidence>
<evidence type="ECO:0000256" key="16">
    <source>
        <dbReference type="HAMAP-Rule" id="MF_01274"/>
    </source>
</evidence>
<comment type="catalytic activity">
    <reaction evidence="1 16">
        <text>(R)-pantothenate + ATP = (R)-4'-phosphopantothenate + ADP + H(+)</text>
        <dbReference type="Rhea" id="RHEA:16373"/>
        <dbReference type="ChEBI" id="CHEBI:10986"/>
        <dbReference type="ChEBI" id="CHEBI:15378"/>
        <dbReference type="ChEBI" id="CHEBI:29032"/>
        <dbReference type="ChEBI" id="CHEBI:30616"/>
        <dbReference type="ChEBI" id="CHEBI:456216"/>
        <dbReference type="EC" id="2.7.1.33"/>
    </reaction>
</comment>
<keyword evidence="16" id="KW-0479">Metal-binding</keyword>
<comment type="subunit">
    <text evidence="5 16">Homodimer.</text>
</comment>
<evidence type="ECO:0000256" key="7">
    <source>
        <dbReference type="ARBA" id="ARBA00022490"/>
    </source>
</evidence>
<comment type="pathway">
    <text evidence="4 16">Cofactor biosynthesis; coenzyme A biosynthesis; CoA from (R)-pantothenate: step 1/5.</text>
</comment>
<feature type="binding site" evidence="16">
    <location>
        <position position="178"/>
    </location>
    <ligand>
        <name>substrate</name>
    </ligand>
</feature>
<dbReference type="AlphaFoldDB" id="A0A6N4DVW4"/>
<feature type="binding site" evidence="16">
    <location>
        <position position="95"/>
    </location>
    <ligand>
        <name>substrate</name>
    </ligand>
</feature>
<evidence type="ECO:0000313" key="18">
    <source>
        <dbReference type="Proteomes" id="UP000250928"/>
    </source>
</evidence>
<protein>
    <recommendedName>
        <fullName evidence="15 16">Type III pantothenate kinase</fullName>
        <ecNumber evidence="6 16">2.7.1.33</ecNumber>
    </recommendedName>
    <alternativeName>
        <fullName evidence="16">PanK-III</fullName>
    </alternativeName>
    <alternativeName>
        <fullName evidence="16">Pantothenic acid kinase</fullName>
    </alternativeName>
</protein>
<gene>
    <name evidence="16" type="primary">coaX</name>
    <name evidence="17" type="ORF">C3L24_07995</name>
</gene>
<comment type="caution">
    <text evidence="17">The sequence shown here is derived from an EMBL/GenBank/DDBJ whole genome shotgun (WGS) entry which is preliminary data.</text>
</comment>
<evidence type="ECO:0000256" key="5">
    <source>
        <dbReference type="ARBA" id="ARBA00011738"/>
    </source>
</evidence>
<comment type="cofactor">
    <cofactor evidence="2">
        <name>K(+)</name>
        <dbReference type="ChEBI" id="CHEBI:29103"/>
    </cofactor>
</comment>
<proteinExistence type="inferred from homology"/>
<dbReference type="PANTHER" id="PTHR34265:SF1">
    <property type="entry name" value="TYPE III PANTOTHENATE KINASE"/>
    <property type="match status" value="1"/>
</dbReference>
<feature type="binding site" evidence="16">
    <location>
        <begin position="102"/>
        <end position="105"/>
    </location>
    <ligand>
        <name>substrate</name>
    </ligand>
</feature>
<comment type="function">
    <text evidence="16">Catalyzes the phosphorylation of pantothenate (Pan), the first step in CoA biosynthesis.</text>
</comment>
<dbReference type="InterPro" id="IPR043129">
    <property type="entry name" value="ATPase_NBD"/>
</dbReference>
<comment type="cofactor">
    <cofactor evidence="16">
        <name>NH4(+)</name>
        <dbReference type="ChEBI" id="CHEBI:28938"/>
    </cofactor>
    <cofactor evidence="16">
        <name>K(+)</name>
        <dbReference type="ChEBI" id="CHEBI:29103"/>
    </cofactor>
    <text evidence="16">A monovalent cation. Ammonium or potassium.</text>
</comment>
<reference evidence="17 18" key="1">
    <citation type="submission" date="2018-01" db="EMBL/GenBank/DDBJ databases">
        <title>Novel co-symbiosis in the lucinid bivalve Phacoides pectinatus.</title>
        <authorList>
            <person name="Lim S.J."/>
            <person name="Davis B.G."/>
            <person name="Gill D.E."/>
            <person name="Engel A.S."/>
            <person name="Anderson L.C."/>
            <person name="Campbell B.J."/>
        </authorList>
    </citation>
    <scope>NUCLEOTIDE SEQUENCE [LARGE SCALE GENOMIC DNA]</scope>
    <source>
        <strain evidence="17">N3_P5</strain>
    </source>
</reference>
<evidence type="ECO:0000256" key="4">
    <source>
        <dbReference type="ARBA" id="ARBA00005225"/>
    </source>
</evidence>
<evidence type="ECO:0000256" key="2">
    <source>
        <dbReference type="ARBA" id="ARBA00001958"/>
    </source>
</evidence>
<feature type="active site" description="Proton acceptor" evidence="16">
    <location>
        <position position="104"/>
    </location>
</feature>
<keyword evidence="13 16" id="KW-0173">Coenzyme A biosynthesis</keyword>
<dbReference type="PANTHER" id="PTHR34265">
    <property type="entry name" value="TYPE III PANTOTHENATE KINASE"/>
    <property type="match status" value="1"/>
</dbReference>
<evidence type="ECO:0000256" key="13">
    <source>
        <dbReference type="ARBA" id="ARBA00022993"/>
    </source>
</evidence>
<dbReference type="EMBL" id="PQCO01000201">
    <property type="protein sequence ID" value="PUE01447.1"/>
    <property type="molecule type" value="Genomic_DNA"/>
</dbReference>
<evidence type="ECO:0000313" key="17">
    <source>
        <dbReference type="EMBL" id="PUE01447.1"/>
    </source>
</evidence>
<feature type="binding site" evidence="16">
    <location>
        <position position="127"/>
    </location>
    <ligand>
        <name>ATP</name>
        <dbReference type="ChEBI" id="CHEBI:30616"/>
    </ligand>
</feature>
<dbReference type="GO" id="GO:0005737">
    <property type="term" value="C:cytoplasm"/>
    <property type="evidence" value="ECO:0007669"/>
    <property type="project" value="UniProtKB-SubCell"/>
</dbReference>
<dbReference type="SUPFAM" id="SSF53067">
    <property type="entry name" value="Actin-like ATPase domain"/>
    <property type="match status" value="2"/>
</dbReference>
<keyword evidence="11 16" id="KW-0067">ATP-binding</keyword>
<dbReference type="GO" id="GO:0046872">
    <property type="term" value="F:metal ion binding"/>
    <property type="evidence" value="ECO:0007669"/>
    <property type="project" value="UniProtKB-KW"/>
</dbReference>
<dbReference type="HAMAP" id="MF_01274">
    <property type="entry name" value="Pantothen_kinase_3"/>
    <property type="match status" value="1"/>
</dbReference>
<keyword evidence="10 16" id="KW-0418">Kinase</keyword>
<accession>A0A6N4DVW4</accession>
<keyword evidence="7 16" id="KW-0963">Cytoplasm</keyword>
<sequence length="249" mass="26578">MNLLLMDIGNTNLKVARMEGGARGKPLSFRHNGRCIAELCDERLADFEPPGALFVANVAGAALERTLCDWTRNQWGIEPQFLRSPQAALGVSNGYQTPHQLGIDRWLTLVAAHARWSAPVCIVDCGTAVTIDVMSAQGCHHGGVILPGFNLMREALLGRTRIPRIGMGDVEGTLGRDTASAVAAGTLHAVAALVERIAERSLAEQAAQLKLILTGSDAALLRPLLESPAELVPDLVMEGLALMAEEMSN</sequence>
<dbReference type="GO" id="GO:0015937">
    <property type="term" value="P:coenzyme A biosynthetic process"/>
    <property type="evidence" value="ECO:0007669"/>
    <property type="project" value="UniProtKB-UniRule"/>
</dbReference>
<comment type="similarity">
    <text evidence="14 16">Belongs to the type III pantothenate kinase family.</text>
</comment>
<feature type="binding site" evidence="16">
    <location>
        <position position="124"/>
    </location>
    <ligand>
        <name>K(+)</name>
        <dbReference type="ChEBI" id="CHEBI:29103"/>
    </ligand>
</feature>
<keyword evidence="12 16" id="KW-0630">Potassium</keyword>
<dbReference type="GO" id="GO:0005524">
    <property type="term" value="F:ATP binding"/>
    <property type="evidence" value="ECO:0007669"/>
    <property type="project" value="UniProtKB-UniRule"/>
</dbReference>
<keyword evidence="8 16" id="KW-0808">Transferase</keyword>
<comment type="subcellular location">
    <subcellularLocation>
        <location evidence="3 16">Cytoplasm</location>
    </subcellularLocation>
</comment>
<dbReference type="CDD" id="cd24015">
    <property type="entry name" value="ASKHA_NBD_PanK-III"/>
    <property type="match status" value="1"/>
</dbReference>
<dbReference type="GO" id="GO:0004594">
    <property type="term" value="F:pantothenate kinase activity"/>
    <property type="evidence" value="ECO:0007669"/>
    <property type="project" value="UniProtKB-UniRule"/>
</dbReference>
<dbReference type="EC" id="2.7.1.33" evidence="6 16"/>
<dbReference type="Proteomes" id="UP000250928">
    <property type="component" value="Unassembled WGS sequence"/>
</dbReference>
<dbReference type="InterPro" id="IPR004619">
    <property type="entry name" value="Type_III_PanK"/>
</dbReference>
<dbReference type="UniPathway" id="UPA00241">
    <property type="reaction ID" value="UER00352"/>
</dbReference>